<sequence>MLHRLFHGAKTLVLLSSILSAFAIAQKQPPPTRTQTPPVPGALQHFQTPAQQVLLPFLKAHPMQTESSGEFHAQDATSYVASPNFGGYVNAPLYDARTTASLDTGSFNNGVTVELTADFNKDGKPDIAVLQQDGTMNVLLGNGSAGLSAPVSYYNPNYLTSSVNNAYAVDINDDGFTDIIGFDYNNNTMITWLNLGNGTFNAAVTTLLDTTYGYPNDVLVQDVNGDGKPDLIFTMSQRVSLTSANIFLEIMPGKGDGTFSTPTTSQVQEFSVAASVVLPSYNGVAVGDINDDGKLDIAVAIDERLSQSTGQYVVTTALGNGDGTFGQLGTTIPVSVPATSSNGFTVDYNSTGVQFVDLNNDGKLDVATDINGALMAALGQGNGSFSTAVSSTFSQIVGVTQMLFADLNGDGKPDLIAGGDTLGIYLGNGDGTFAAPLTTAQYVVDPTTEQGIALADFDGDGIPDVAQLGGDYKQVALFFGNGKGQLHGAPLITAASDPEGVDWKMEVTGKYTSSGYSDAVFLHSIATGVEMLTGVNDGKGNFTFVQSLADGVPSDLQYIQSIHADFNGDGKEDLVFTGAAGNVTIALSKGDGTFAAPVSVNLPSTLACPVYYAAAGDLNGDGKTDLVIPYGGDLACGSAAGSSSGYYVLLGNGDGTFSTPAFTTTGTELYSATLGDINGDGKLDIVLDDAPFVSGSGFSILLATGNGDGTFGSPNTILSNYLVSTVAIGDINDDGKADIVLSAEEVEGSSVATGGILTITGNGDGTFNPPSLIAGGNFFFGMQLADMNTDGNPDIVATLYSTNGQPNDYYGMVTLLGLGNGQFTAPVNQLESLASTLPQVGNFYNDNALDVMTQTGYGPALFVGQGSSTLTLTASTPSAVFGSSETLTATITPGISTRPAPTGLVSFYDGSTLLGKADATNGAATFTTASLAVGVHSVTATYAGDANFNPAISSPTVITISALLPALSLTGTPATLSISSGANGIVTLNVAANASFSGTVNLACSGAPSNTTCTVNPGSVTLAAGQSAMATLVIGTTTTLAEVHGSAPPWGTTGATAGFAMLCGVFFGRRKRMRMYVALGLGVMLSLGTLLAGCNNGSTAATTTTTATGPTSFTVTVTATPASGSTASPETTTVDVTVN</sequence>
<feature type="signal peptide" evidence="4">
    <location>
        <begin position="1"/>
        <end position="25"/>
    </location>
</feature>
<feature type="compositionally biased region" description="Polar residues" evidence="2">
    <location>
        <begin position="1123"/>
        <end position="1139"/>
    </location>
</feature>
<keyword evidence="7" id="KW-1185">Reference proteome</keyword>
<dbReference type="EMBL" id="JACCCW010000001">
    <property type="protein sequence ID" value="NYF77944.1"/>
    <property type="molecule type" value="Genomic_DNA"/>
</dbReference>
<dbReference type="AlphaFoldDB" id="A0A7Y9PDN0"/>
<dbReference type="InterPro" id="IPR013517">
    <property type="entry name" value="FG-GAP"/>
</dbReference>
<gene>
    <name evidence="6" type="ORF">HDF17_000231</name>
</gene>
<dbReference type="Gene3D" id="2.60.40.10">
    <property type="entry name" value="Immunoglobulins"/>
    <property type="match status" value="1"/>
</dbReference>
<feature type="transmembrane region" description="Helical" evidence="3">
    <location>
        <begin position="1050"/>
        <end position="1068"/>
    </location>
</feature>
<dbReference type="RefSeq" id="WP_179486956.1">
    <property type="nucleotide sequence ID" value="NZ_JACCCW010000001.1"/>
</dbReference>
<dbReference type="Gene3D" id="2.40.128.340">
    <property type="match status" value="1"/>
</dbReference>
<keyword evidence="3" id="KW-0812">Transmembrane</keyword>
<feature type="chain" id="PRO_5031502854" description="Bacterial Ig-like domain-containing protein" evidence="4">
    <location>
        <begin position="26"/>
        <end position="1139"/>
    </location>
</feature>
<dbReference type="InterPro" id="IPR032109">
    <property type="entry name" value="Big_3_5"/>
</dbReference>
<organism evidence="6 7">
    <name type="scientific">Granulicella arctica</name>
    <dbReference type="NCBI Taxonomy" id="940613"/>
    <lineage>
        <taxon>Bacteria</taxon>
        <taxon>Pseudomonadati</taxon>
        <taxon>Acidobacteriota</taxon>
        <taxon>Terriglobia</taxon>
        <taxon>Terriglobales</taxon>
        <taxon>Acidobacteriaceae</taxon>
        <taxon>Granulicella</taxon>
    </lineage>
</organism>
<dbReference type="SUPFAM" id="SSF69318">
    <property type="entry name" value="Integrin alpha N-terminal domain"/>
    <property type="match status" value="3"/>
</dbReference>
<evidence type="ECO:0000256" key="2">
    <source>
        <dbReference type="SAM" id="MobiDB-lite"/>
    </source>
</evidence>
<name>A0A7Y9PDN0_9BACT</name>
<proteinExistence type="predicted"/>
<evidence type="ECO:0000256" key="1">
    <source>
        <dbReference type="ARBA" id="ARBA00022729"/>
    </source>
</evidence>
<keyword evidence="1 4" id="KW-0732">Signal</keyword>
<evidence type="ECO:0000313" key="6">
    <source>
        <dbReference type="EMBL" id="NYF77944.1"/>
    </source>
</evidence>
<feature type="region of interest" description="Disordered" evidence="2">
    <location>
        <begin position="1119"/>
        <end position="1139"/>
    </location>
</feature>
<dbReference type="PANTHER" id="PTHR46580:SF4">
    <property type="entry name" value="ATP_GTP-BINDING PROTEIN"/>
    <property type="match status" value="1"/>
</dbReference>
<comment type="caution">
    <text evidence="6">The sequence shown here is derived from an EMBL/GenBank/DDBJ whole genome shotgun (WGS) entry which is preliminary data.</text>
</comment>
<keyword evidence="3" id="KW-0472">Membrane</keyword>
<evidence type="ECO:0000259" key="5">
    <source>
        <dbReference type="Pfam" id="PF16640"/>
    </source>
</evidence>
<feature type="domain" description="Bacterial Ig-like" evidence="5">
    <location>
        <begin position="872"/>
        <end position="960"/>
    </location>
</feature>
<reference evidence="6 7" key="1">
    <citation type="submission" date="2020-07" db="EMBL/GenBank/DDBJ databases">
        <title>Genomic Encyclopedia of Type Strains, Phase IV (KMG-V): Genome sequencing to study the core and pangenomes of soil and plant-associated prokaryotes.</title>
        <authorList>
            <person name="Whitman W."/>
        </authorList>
    </citation>
    <scope>NUCLEOTIDE SEQUENCE [LARGE SCALE GENOMIC DNA]</scope>
    <source>
        <strain evidence="6 7">X4EP2</strain>
    </source>
</reference>
<dbReference type="Proteomes" id="UP000589520">
    <property type="component" value="Unassembled WGS sequence"/>
</dbReference>
<dbReference type="Pfam" id="PF13517">
    <property type="entry name" value="FG-GAP_3"/>
    <property type="match status" value="5"/>
</dbReference>
<keyword evidence="3" id="KW-1133">Transmembrane helix</keyword>
<dbReference type="InterPro" id="IPR028994">
    <property type="entry name" value="Integrin_alpha_N"/>
</dbReference>
<dbReference type="Gene3D" id="2.130.10.130">
    <property type="entry name" value="Integrin alpha, N-terminal"/>
    <property type="match status" value="3"/>
</dbReference>
<feature type="transmembrane region" description="Helical" evidence="3">
    <location>
        <begin position="1075"/>
        <end position="1093"/>
    </location>
</feature>
<evidence type="ECO:0000313" key="7">
    <source>
        <dbReference type="Proteomes" id="UP000589520"/>
    </source>
</evidence>
<dbReference type="InterPro" id="IPR013783">
    <property type="entry name" value="Ig-like_fold"/>
</dbReference>
<evidence type="ECO:0000256" key="3">
    <source>
        <dbReference type="SAM" id="Phobius"/>
    </source>
</evidence>
<accession>A0A7Y9PDN0</accession>
<dbReference type="PANTHER" id="PTHR46580">
    <property type="entry name" value="SENSOR KINASE-RELATED"/>
    <property type="match status" value="1"/>
</dbReference>
<protein>
    <recommendedName>
        <fullName evidence="5">Bacterial Ig-like domain-containing protein</fullName>
    </recommendedName>
</protein>
<dbReference type="Pfam" id="PF16640">
    <property type="entry name" value="Big_3_5"/>
    <property type="match status" value="1"/>
</dbReference>
<evidence type="ECO:0000256" key="4">
    <source>
        <dbReference type="SAM" id="SignalP"/>
    </source>
</evidence>